<dbReference type="PANTHER" id="PTHR43214:SF43">
    <property type="entry name" value="TWO-COMPONENT RESPONSE REGULATOR"/>
    <property type="match status" value="1"/>
</dbReference>
<dbReference type="Pfam" id="PF00196">
    <property type="entry name" value="GerE"/>
    <property type="match status" value="1"/>
</dbReference>
<evidence type="ECO:0000313" key="7">
    <source>
        <dbReference type="Proteomes" id="UP000321424"/>
    </source>
</evidence>
<dbReference type="InterPro" id="IPR000792">
    <property type="entry name" value="Tscrpt_reg_LuxR_C"/>
</dbReference>
<dbReference type="InterPro" id="IPR058245">
    <property type="entry name" value="NreC/VraR/RcsB-like_REC"/>
</dbReference>
<dbReference type="GO" id="GO:0003677">
    <property type="term" value="F:DNA binding"/>
    <property type="evidence" value="ECO:0007669"/>
    <property type="project" value="UniProtKB-KW"/>
</dbReference>
<dbReference type="GO" id="GO:0006355">
    <property type="term" value="P:regulation of DNA-templated transcription"/>
    <property type="evidence" value="ECO:0007669"/>
    <property type="project" value="InterPro"/>
</dbReference>
<feature type="domain" description="HTH luxR-type" evidence="4">
    <location>
        <begin position="171"/>
        <end position="236"/>
    </location>
</feature>
<dbReference type="InterPro" id="IPR039420">
    <property type="entry name" value="WalR-like"/>
</dbReference>
<dbReference type="EMBL" id="BJXA01000015">
    <property type="protein sequence ID" value="GEM38340.1"/>
    <property type="molecule type" value="Genomic_DNA"/>
</dbReference>
<evidence type="ECO:0000256" key="3">
    <source>
        <dbReference type="PROSITE-ProRule" id="PRU00169"/>
    </source>
</evidence>
<feature type="domain" description="Response regulatory" evidence="5">
    <location>
        <begin position="33"/>
        <end position="147"/>
    </location>
</feature>
<reference evidence="6 7" key="1">
    <citation type="submission" date="2019-07" db="EMBL/GenBank/DDBJ databases">
        <title>Whole genome shotgun sequence of Nocardia ninae NBRC 108245.</title>
        <authorList>
            <person name="Hosoyama A."/>
            <person name="Uohara A."/>
            <person name="Ohji S."/>
            <person name="Ichikawa N."/>
        </authorList>
    </citation>
    <scope>NUCLEOTIDE SEQUENCE [LARGE SCALE GENOMIC DNA]</scope>
    <source>
        <strain evidence="6 7">NBRC 108245</strain>
    </source>
</reference>
<evidence type="ECO:0000259" key="4">
    <source>
        <dbReference type="PROSITE" id="PS50043"/>
    </source>
</evidence>
<dbReference type="InterPro" id="IPR001789">
    <property type="entry name" value="Sig_transdc_resp-reg_receiver"/>
</dbReference>
<dbReference type="PANTHER" id="PTHR43214">
    <property type="entry name" value="TWO-COMPONENT RESPONSE REGULATOR"/>
    <property type="match status" value="1"/>
</dbReference>
<dbReference type="SMART" id="SM00421">
    <property type="entry name" value="HTH_LUXR"/>
    <property type="match status" value="1"/>
</dbReference>
<dbReference type="PRINTS" id="PR00038">
    <property type="entry name" value="HTHLUXR"/>
</dbReference>
<name>A0A511MCH8_9NOCA</name>
<dbReference type="PROSITE" id="PS50110">
    <property type="entry name" value="RESPONSE_REGULATORY"/>
    <property type="match status" value="1"/>
</dbReference>
<dbReference type="Pfam" id="PF00072">
    <property type="entry name" value="Response_reg"/>
    <property type="match status" value="1"/>
</dbReference>
<dbReference type="Gene3D" id="3.40.50.2300">
    <property type="match status" value="1"/>
</dbReference>
<dbReference type="SUPFAM" id="SSF46894">
    <property type="entry name" value="C-terminal effector domain of the bipartite response regulators"/>
    <property type="match status" value="1"/>
</dbReference>
<comment type="caution">
    <text evidence="6">The sequence shown here is derived from an EMBL/GenBank/DDBJ whole genome shotgun (WGS) entry which is preliminary data.</text>
</comment>
<keyword evidence="7" id="KW-1185">Reference proteome</keyword>
<dbReference type="CDD" id="cd06170">
    <property type="entry name" value="LuxR_C_like"/>
    <property type="match status" value="1"/>
</dbReference>
<dbReference type="CDD" id="cd17535">
    <property type="entry name" value="REC_NarL-like"/>
    <property type="match status" value="1"/>
</dbReference>
<protein>
    <submittedName>
        <fullName evidence="6">DNA-binding response regulator</fullName>
    </submittedName>
</protein>
<dbReference type="PROSITE" id="PS00622">
    <property type="entry name" value="HTH_LUXR_1"/>
    <property type="match status" value="1"/>
</dbReference>
<gene>
    <name evidence="6" type="ORF">NN4_28590</name>
</gene>
<accession>A0A511MCH8</accession>
<dbReference type="OrthoDB" id="9808843at2"/>
<evidence type="ECO:0000256" key="1">
    <source>
        <dbReference type="ARBA" id="ARBA00022553"/>
    </source>
</evidence>
<evidence type="ECO:0000259" key="5">
    <source>
        <dbReference type="PROSITE" id="PS50110"/>
    </source>
</evidence>
<dbReference type="Proteomes" id="UP000321424">
    <property type="component" value="Unassembled WGS sequence"/>
</dbReference>
<dbReference type="InterPro" id="IPR016032">
    <property type="entry name" value="Sig_transdc_resp-reg_C-effctor"/>
</dbReference>
<dbReference type="PROSITE" id="PS50043">
    <property type="entry name" value="HTH_LUXR_2"/>
    <property type="match status" value="1"/>
</dbReference>
<dbReference type="RefSeq" id="WP_147130509.1">
    <property type="nucleotide sequence ID" value="NZ_BJXA01000015.1"/>
</dbReference>
<evidence type="ECO:0000256" key="2">
    <source>
        <dbReference type="ARBA" id="ARBA00023125"/>
    </source>
</evidence>
<sequence length="241" mass="25435">MTVQPAPQRRTFGPELSVIDGTGSTLSGTRRLTVVLADDHAVVRAGLRSLLGTADWITVVAETTTDGALREAVLNRPDVLILGQWRQPESGAVIGELARSAPDVAVLVFSVAEDDESVFAALRAGAGGYLRNAAERDDILRAICAVSAGWVVLSPHIGARLATLLADSNQRTRPFPELTTREFDVLSLVAAGSSNASIAAELELAPKTISNYLSRIFIKLGVADRANAIVRARDAGLGLKS</sequence>
<dbReference type="GO" id="GO:0000160">
    <property type="term" value="P:phosphorelay signal transduction system"/>
    <property type="evidence" value="ECO:0007669"/>
    <property type="project" value="InterPro"/>
</dbReference>
<dbReference type="InterPro" id="IPR011006">
    <property type="entry name" value="CheY-like_superfamily"/>
</dbReference>
<keyword evidence="1" id="KW-0597">Phosphoprotein</keyword>
<proteinExistence type="predicted"/>
<keyword evidence="2 6" id="KW-0238">DNA-binding</keyword>
<dbReference type="AlphaFoldDB" id="A0A511MCH8"/>
<dbReference type="SMART" id="SM00448">
    <property type="entry name" value="REC"/>
    <property type="match status" value="1"/>
</dbReference>
<dbReference type="SUPFAM" id="SSF52172">
    <property type="entry name" value="CheY-like"/>
    <property type="match status" value="1"/>
</dbReference>
<evidence type="ECO:0000313" key="6">
    <source>
        <dbReference type="EMBL" id="GEM38340.1"/>
    </source>
</evidence>
<organism evidence="6 7">
    <name type="scientific">Nocardia ninae NBRC 108245</name>
    <dbReference type="NCBI Taxonomy" id="1210091"/>
    <lineage>
        <taxon>Bacteria</taxon>
        <taxon>Bacillati</taxon>
        <taxon>Actinomycetota</taxon>
        <taxon>Actinomycetes</taxon>
        <taxon>Mycobacteriales</taxon>
        <taxon>Nocardiaceae</taxon>
        <taxon>Nocardia</taxon>
    </lineage>
</organism>
<comment type="caution">
    <text evidence="3">Lacks conserved residue(s) required for the propagation of feature annotation.</text>
</comment>